<dbReference type="Proteomes" id="UP001221142">
    <property type="component" value="Unassembled WGS sequence"/>
</dbReference>
<evidence type="ECO:0000313" key="2">
    <source>
        <dbReference type="Proteomes" id="UP001221142"/>
    </source>
</evidence>
<name>A0AAD7BH08_9AGAR</name>
<comment type="caution">
    <text evidence="1">The sequence shown here is derived from an EMBL/GenBank/DDBJ whole genome shotgun (WGS) entry which is preliminary data.</text>
</comment>
<dbReference type="InterPro" id="IPR032675">
    <property type="entry name" value="LRR_dom_sf"/>
</dbReference>
<keyword evidence="2" id="KW-1185">Reference proteome</keyword>
<dbReference type="EMBL" id="JARKIF010000017">
    <property type="protein sequence ID" value="KAJ7620245.1"/>
    <property type="molecule type" value="Genomic_DNA"/>
</dbReference>
<reference evidence="1" key="1">
    <citation type="submission" date="2023-03" db="EMBL/GenBank/DDBJ databases">
        <title>Massive genome expansion in bonnet fungi (Mycena s.s.) driven by repeated elements and novel gene families across ecological guilds.</title>
        <authorList>
            <consortium name="Lawrence Berkeley National Laboratory"/>
            <person name="Harder C.B."/>
            <person name="Miyauchi S."/>
            <person name="Viragh M."/>
            <person name="Kuo A."/>
            <person name="Thoen E."/>
            <person name="Andreopoulos B."/>
            <person name="Lu D."/>
            <person name="Skrede I."/>
            <person name="Drula E."/>
            <person name="Henrissat B."/>
            <person name="Morin E."/>
            <person name="Kohler A."/>
            <person name="Barry K."/>
            <person name="LaButti K."/>
            <person name="Morin E."/>
            <person name="Salamov A."/>
            <person name="Lipzen A."/>
            <person name="Mereny Z."/>
            <person name="Hegedus B."/>
            <person name="Baldrian P."/>
            <person name="Stursova M."/>
            <person name="Weitz H."/>
            <person name="Taylor A."/>
            <person name="Grigoriev I.V."/>
            <person name="Nagy L.G."/>
            <person name="Martin F."/>
            <person name="Kauserud H."/>
        </authorList>
    </citation>
    <scope>NUCLEOTIDE SEQUENCE</scope>
    <source>
        <strain evidence="1">9284</strain>
    </source>
</reference>
<dbReference type="SUPFAM" id="SSF52047">
    <property type="entry name" value="RNI-like"/>
    <property type="match status" value="1"/>
</dbReference>
<protein>
    <recommendedName>
        <fullName evidence="3">F-box domain-containing protein</fullName>
    </recommendedName>
</protein>
<accession>A0AAD7BH08</accession>
<sequence length="296" mass="34291">MRSSDPVFPPELERCIFEICAHQSPVLITKLMLVAWRVKEWLEPILYRTILLGYTNPCPYGYPVSSFLSGVIHDSRGKSRERFRHSCRNLLVLHCDQWEQILEGCCRLENLYLCGSSQNTGHSSDLSAVVPMLKRLHMDNLPHPLLSSPGSSHTVFPHLTHLEILGVSYPRPLDEIYLSSITSLPQLTHLSFNHQDLEDIFLSILQNCLQLQVLLHFDGKRDRPFADEDSLVKDVRFVVCRVDYLQDWNWVEDWLMGVDSEIDYWCRAERFIAKRRAGEIDASIFTIARDEWYSSA</sequence>
<evidence type="ECO:0008006" key="3">
    <source>
        <dbReference type="Google" id="ProtNLM"/>
    </source>
</evidence>
<evidence type="ECO:0000313" key="1">
    <source>
        <dbReference type="EMBL" id="KAJ7620245.1"/>
    </source>
</evidence>
<proteinExistence type="predicted"/>
<dbReference type="Gene3D" id="3.80.10.10">
    <property type="entry name" value="Ribonuclease Inhibitor"/>
    <property type="match status" value="1"/>
</dbReference>
<organism evidence="1 2">
    <name type="scientific">Roridomyces roridus</name>
    <dbReference type="NCBI Taxonomy" id="1738132"/>
    <lineage>
        <taxon>Eukaryota</taxon>
        <taxon>Fungi</taxon>
        <taxon>Dikarya</taxon>
        <taxon>Basidiomycota</taxon>
        <taxon>Agaricomycotina</taxon>
        <taxon>Agaricomycetes</taxon>
        <taxon>Agaricomycetidae</taxon>
        <taxon>Agaricales</taxon>
        <taxon>Marasmiineae</taxon>
        <taxon>Mycenaceae</taxon>
        <taxon>Roridomyces</taxon>
    </lineage>
</organism>
<gene>
    <name evidence="1" type="ORF">FB45DRAFT_148850</name>
</gene>
<dbReference type="AlphaFoldDB" id="A0AAD7BH08"/>